<evidence type="ECO:0000313" key="1">
    <source>
        <dbReference type="EMBL" id="OGH84525.1"/>
    </source>
</evidence>
<protein>
    <recommendedName>
        <fullName evidence="3">Xylose isomerase-like TIM barrel domain-containing protein</fullName>
    </recommendedName>
</protein>
<gene>
    <name evidence="1" type="ORF">A2261_02765</name>
</gene>
<organism evidence="1 2">
    <name type="scientific">Candidatus Magasanikbacteria bacterium RIFOXYA2_FULL_44_8</name>
    <dbReference type="NCBI Taxonomy" id="1798696"/>
    <lineage>
        <taxon>Bacteria</taxon>
        <taxon>Candidatus Magasanikiibacteriota</taxon>
    </lineage>
</organism>
<comment type="caution">
    <text evidence="1">The sequence shown here is derived from an EMBL/GenBank/DDBJ whole genome shotgun (WGS) entry which is preliminary data.</text>
</comment>
<evidence type="ECO:0000313" key="2">
    <source>
        <dbReference type="Proteomes" id="UP000177803"/>
    </source>
</evidence>
<dbReference type="Proteomes" id="UP000177803">
    <property type="component" value="Unassembled WGS sequence"/>
</dbReference>
<proteinExistence type="predicted"/>
<accession>A0A1F6NL02</accession>
<reference evidence="1 2" key="1">
    <citation type="journal article" date="2016" name="Nat. Commun.">
        <title>Thousands of microbial genomes shed light on interconnected biogeochemical processes in an aquifer system.</title>
        <authorList>
            <person name="Anantharaman K."/>
            <person name="Brown C.T."/>
            <person name="Hug L.A."/>
            <person name="Sharon I."/>
            <person name="Castelle C.J."/>
            <person name="Probst A.J."/>
            <person name="Thomas B.C."/>
            <person name="Singh A."/>
            <person name="Wilkins M.J."/>
            <person name="Karaoz U."/>
            <person name="Brodie E.L."/>
            <person name="Williams K.H."/>
            <person name="Hubbard S.S."/>
            <person name="Banfield J.F."/>
        </authorList>
    </citation>
    <scope>NUCLEOTIDE SEQUENCE [LARGE SCALE GENOMIC DNA]</scope>
</reference>
<dbReference type="EMBL" id="MFQR01000015">
    <property type="protein sequence ID" value="OGH84525.1"/>
    <property type="molecule type" value="Genomic_DNA"/>
</dbReference>
<sequence length="230" mass="26909">MPINILPAITTISLGGWQKKIAEIDELDIKSAALFLTVTDAKQRTELYSLLEKTQLQSAPFVHLRSDMSPDELDYLVDRWGTKVFNIHSLNEYPLKYDLTKFADRIFVEENTIWPWQEDEIRQWAGICIDFSHLEAARLSDTPLYENWINIIEKYPIGCAHISAIGRTPRVDKFDGTLRHDKHWLDDISELDYLKNYPKKYFPPYIAVELENSLSEQVKFREYIAKILDL</sequence>
<dbReference type="AlphaFoldDB" id="A0A1F6NL02"/>
<evidence type="ECO:0008006" key="3">
    <source>
        <dbReference type="Google" id="ProtNLM"/>
    </source>
</evidence>
<name>A0A1F6NL02_9BACT</name>